<sequence>MPRKEFSPEEAVAAQMDALLNNDTPWPNHGIQTMYEFGWDIGGMERSRYFGYSKDLYHFDHFLGQFQNTFGDLLGADSCKIAEIRTLDTDIMDVDVIVQRLSSHEEKLITFRMQKKESGRREGSWMTKAILRQ</sequence>
<evidence type="ECO:0000313" key="2">
    <source>
        <dbReference type="Proteomes" id="UP000007264"/>
    </source>
</evidence>
<accession>I0YUC9</accession>
<dbReference type="Proteomes" id="UP000007264">
    <property type="component" value="Unassembled WGS sequence"/>
</dbReference>
<comment type="caution">
    <text evidence="1">The sequence shown here is derived from an EMBL/GenBank/DDBJ whole genome shotgun (WGS) entry which is preliminary data.</text>
</comment>
<organism evidence="1 2">
    <name type="scientific">Coccomyxa subellipsoidea (strain C-169)</name>
    <name type="common">Green microalga</name>
    <dbReference type="NCBI Taxonomy" id="574566"/>
    <lineage>
        <taxon>Eukaryota</taxon>
        <taxon>Viridiplantae</taxon>
        <taxon>Chlorophyta</taxon>
        <taxon>core chlorophytes</taxon>
        <taxon>Trebouxiophyceae</taxon>
        <taxon>Trebouxiophyceae incertae sedis</taxon>
        <taxon>Coccomyxaceae</taxon>
        <taxon>Coccomyxa</taxon>
        <taxon>Coccomyxa subellipsoidea</taxon>
    </lineage>
</organism>
<dbReference type="eggNOG" id="ENOG502S8DQ">
    <property type="taxonomic scope" value="Eukaryota"/>
</dbReference>
<evidence type="ECO:0000313" key="1">
    <source>
        <dbReference type="EMBL" id="EIE21998.1"/>
    </source>
</evidence>
<proteinExistence type="predicted"/>
<name>I0YUC9_COCSC</name>
<dbReference type="OrthoDB" id="10266005at2759"/>
<dbReference type="GeneID" id="17039983"/>
<dbReference type="RefSeq" id="XP_005646542.1">
    <property type="nucleotide sequence ID" value="XM_005646485.1"/>
</dbReference>
<dbReference type="PANTHER" id="PTHR35716:SF1">
    <property type="entry name" value="OS05G0574700 PROTEIN"/>
    <property type="match status" value="1"/>
</dbReference>
<dbReference type="KEGG" id="csl:COCSUDRAFT_33613"/>
<dbReference type="AlphaFoldDB" id="I0YUC9"/>
<reference evidence="1 2" key="1">
    <citation type="journal article" date="2012" name="Genome Biol.">
        <title>The genome of the polar eukaryotic microalga coccomyxa subellipsoidea reveals traits of cold adaptation.</title>
        <authorList>
            <person name="Blanc G."/>
            <person name="Agarkova I."/>
            <person name="Grimwood J."/>
            <person name="Kuo A."/>
            <person name="Brueggeman A."/>
            <person name="Dunigan D."/>
            <person name="Gurnon J."/>
            <person name="Ladunga I."/>
            <person name="Lindquist E."/>
            <person name="Lucas S."/>
            <person name="Pangilinan J."/>
            <person name="Proschold T."/>
            <person name="Salamov A."/>
            <person name="Schmutz J."/>
            <person name="Weeks D."/>
            <person name="Yamada T."/>
            <person name="Claverie J.M."/>
            <person name="Grigoriev I."/>
            <person name="Van Etten J."/>
            <person name="Lomsadze A."/>
            <person name="Borodovsky M."/>
        </authorList>
    </citation>
    <scope>NUCLEOTIDE SEQUENCE [LARGE SCALE GENOMIC DNA]</scope>
    <source>
        <strain evidence="1 2">C-169</strain>
    </source>
</reference>
<gene>
    <name evidence="1" type="ORF">COCSUDRAFT_33613</name>
</gene>
<dbReference type="PANTHER" id="PTHR35716">
    <property type="entry name" value="OS05G0574700 PROTEIN-RELATED"/>
    <property type="match status" value="1"/>
</dbReference>
<protein>
    <submittedName>
        <fullName evidence="1">Uncharacterized protein</fullName>
    </submittedName>
</protein>
<dbReference type="EMBL" id="AGSI01000011">
    <property type="protein sequence ID" value="EIE21998.1"/>
    <property type="molecule type" value="Genomic_DNA"/>
</dbReference>
<keyword evidence="2" id="KW-1185">Reference proteome</keyword>